<accession>A0A369JQF4</accession>
<evidence type="ECO:0000313" key="2">
    <source>
        <dbReference type="Proteomes" id="UP000076154"/>
    </source>
</evidence>
<dbReference type="EMBL" id="LUEZ02000046">
    <property type="protein sequence ID" value="RDB23562.1"/>
    <property type="molecule type" value="Genomic_DNA"/>
</dbReference>
<evidence type="ECO:0000313" key="1">
    <source>
        <dbReference type="EMBL" id="RDB23562.1"/>
    </source>
</evidence>
<protein>
    <recommendedName>
        <fullName evidence="3">F-box domain-containing protein</fullName>
    </recommendedName>
</protein>
<comment type="caution">
    <text evidence="1">The sequence shown here is derived from an EMBL/GenBank/DDBJ whole genome shotgun (WGS) entry which is preliminary data.</text>
</comment>
<reference evidence="1" key="1">
    <citation type="submission" date="2018-04" db="EMBL/GenBank/DDBJ databases">
        <title>Whole genome sequencing of Hypsizygus marmoreus.</title>
        <authorList>
            <person name="Choi I.-G."/>
            <person name="Min B."/>
            <person name="Kim J.-G."/>
            <person name="Kim S."/>
            <person name="Oh Y.-L."/>
            <person name="Kong W.-S."/>
            <person name="Park H."/>
            <person name="Jeong J."/>
            <person name="Song E.-S."/>
        </authorList>
    </citation>
    <scope>NUCLEOTIDE SEQUENCE [LARGE SCALE GENOMIC DNA]</scope>
    <source>
        <strain evidence="1">51987-8</strain>
    </source>
</reference>
<name>A0A369JQF4_HYPMA</name>
<gene>
    <name evidence="1" type="ORF">Hypma_008885</name>
</gene>
<sequence length="322" mass="36554">MCVRWRNVTQSTPRLWNRLSVGAMGSTLDFDRATATLTNATDLWSRCVGKYFPLSYTVRPHPEAGLIHVRTTGHSLPLPLPPSIRELEIELPDHFQLENYGYLQKDPLELTLLLPPAHPEIRSLALDVPWSLDPLEPQFTQMPWTQLTCLVLKRDVPLEAWRTIVRLCLTLQRCYLEIEVNVDSEPLDISSLAETTLAHLEDFTLVVYIWEALVGALRVLHFPALKSLHLACREGEDFGLTSKHTLRLFRNAWLMSFTLRQGLYGPHLFRIRGIMNTVTTLDISCDMSPIDLVLLLYHDPKKDSHCTSASPASNLGYPGLPL</sequence>
<proteinExistence type="predicted"/>
<organism evidence="1 2">
    <name type="scientific">Hypsizygus marmoreus</name>
    <name type="common">White beech mushroom</name>
    <name type="synonym">Agaricus marmoreus</name>
    <dbReference type="NCBI Taxonomy" id="39966"/>
    <lineage>
        <taxon>Eukaryota</taxon>
        <taxon>Fungi</taxon>
        <taxon>Dikarya</taxon>
        <taxon>Basidiomycota</taxon>
        <taxon>Agaricomycotina</taxon>
        <taxon>Agaricomycetes</taxon>
        <taxon>Agaricomycetidae</taxon>
        <taxon>Agaricales</taxon>
        <taxon>Tricholomatineae</taxon>
        <taxon>Lyophyllaceae</taxon>
        <taxon>Hypsizygus</taxon>
    </lineage>
</organism>
<dbReference type="InParanoid" id="A0A369JQF4"/>
<dbReference type="Proteomes" id="UP000076154">
    <property type="component" value="Unassembled WGS sequence"/>
</dbReference>
<dbReference type="OrthoDB" id="2269034at2759"/>
<evidence type="ECO:0008006" key="3">
    <source>
        <dbReference type="Google" id="ProtNLM"/>
    </source>
</evidence>
<dbReference type="AlphaFoldDB" id="A0A369JQF4"/>
<keyword evidence="2" id="KW-1185">Reference proteome</keyword>